<dbReference type="SUPFAM" id="SSF51679">
    <property type="entry name" value="Bacterial luciferase-like"/>
    <property type="match status" value="1"/>
</dbReference>
<dbReference type="InterPro" id="IPR050172">
    <property type="entry name" value="SsuD_RutA_monooxygenase"/>
</dbReference>
<keyword evidence="1" id="KW-0285">Flavoprotein</keyword>
<dbReference type="PATRIC" id="fig|28092.6.peg.4604"/>
<keyword evidence="2" id="KW-0288">FMN</keyword>
<dbReference type="PANTHER" id="PTHR42847">
    <property type="entry name" value="ALKANESULFONATE MONOOXYGENASE"/>
    <property type="match status" value="1"/>
</dbReference>
<reference evidence="6 7" key="1">
    <citation type="submission" date="2015-03" db="EMBL/GenBank/DDBJ databases">
        <title>Draft Genome Sequence of Burkholderia andropogonis type strain ICMP2807, isolated from Sorghum bicolor.</title>
        <authorList>
            <person name="Lopes-Santos L."/>
            <person name="Castro D.B."/>
            <person name="Ottoboni L.M."/>
            <person name="Park D."/>
            <person name="Weirc B.S."/>
            <person name="Destefano S.A."/>
        </authorList>
    </citation>
    <scope>NUCLEOTIDE SEQUENCE [LARGE SCALE GENOMIC DNA]</scope>
    <source>
        <strain evidence="6 7">ICMP2807</strain>
    </source>
</reference>
<dbReference type="CDD" id="cd01094">
    <property type="entry name" value="Alkanesulfonate_monoxygenase"/>
    <property type="match status" value="1"/>
</dbReference>
<comment type="caution">
    <text evidence="6">The sequence shown here is derived from an EMBL/GenBank/DDBJ whole genome shotgun (WGS) entry which is preliminary data.</text>
</comment>
<dbReference type="RefSeq" id="WP_046153730.1">
    <property type="nucleotide sequence ID" value="NZ_CADFGU010000009.1"/>
</dbReference>
<evidence type="ECO:0000313" key="6">
    <source>
        <dbReference type="EMBL" id="KKB61998.1"/>
    </source>
</evidence>
<evidence type="ECO:0000256" key="2">
    <source>
        <dbReference type="ARBA" id="ARBA00022643"/>
    </source>
</evidence>
<dbReference type="GO" id="GO:0008726">
    <property type="term" value="F:alkanesulfonate monooxygenase activity"/>
    <property type="evidence" value="ECO:0007669"/>
    <property type="project" value="TreeGrafter"/>
</dbReference>
<gene>
    <name evidence="6" type="ORF">WM40_19645</name>
</gene>
<dbReference type="GO" id="GO:0046306">
    <property type="term" value="P:alkanesulfonate catabolic process"/>
    <property type="evidence" value="ECO:0007669"/>
    <property type="project" value="TreeGrafter"/>
</dbReference>
<keyword evidence="3" id="KW-0560">Oxidoreductase</keyword>
<protein>
    <submittedName>
        <fullName evidence="6">Alkanesulfonate monooxygenase</fullName>
    </submittedName>
</protein>
<name>A0A0F5JVW1_9BURK</name>
<feature type="domain" description="Luciferase-like" evidence="5">
    <location>
        <begin position="8"/>
        <end position="330"/>
    </location>
</feature>
<evidence type="ECO:0000256" key="4">
    <source>
        <dbReference type="ARBA" id="ARBA00023033"/>
    </source>
</evidence>
<dbReference type="Pfam" id="PF00296">
    <property type="entry name" value="Bac_luciferase"/>
    <property type="match status" value="1"/>
</dbReference>
<organism evidence="6 7">
    <name type="scientific">Robbsia andropogonis</name>
    <dbReference type="NCBI Taxonomy" id="28092"/>
    <lineage>
        <taxon>Bacteria</taxon>
        <taxon>Pseudomonadati</taxon>
        <taxon>Pseudomonadota</taxon>
        <taxon>Betaproteobacteria</taxon>
        <taxon>Burkholderiales</taxon>
        <taxon>Burkholderiaceae</taxon>
        <taxon>Robbsia</taxon>
    </lineage>
</organism>
<sequence length="373" mass="40688">MSIEFIGYVSHQESSETHLPQGPTLNVPYIGSVAQAHEFGGFDRVLIAHSSASPDGGQIAAYVLHQTQRLGVLLAHRPGFVAPTLAARQLSTLDHFSGGRLAVHIISGGDDTEQQRDGDFLDHSARYRRTDEYLDVVKTAWTSDAPFDHQGEFYRVKGHKSQIRPVPRANLPHLPVYFGGASDAAIEVAGKHADVYALWGESLDQVAELVRRVRAAAARYGRQDKIRFSLSLRPVIAATEEAAWARADAILERAKEVVTRSPNFTRRPQDPQNVGAKRLLAAAARGAVVDRRLWTGMAALTKAAGNSTGLVGTPEQVAEALVEYYRLGITTFLVRGFDPLEDALAYGRDLLPIARERIAIEEDKVARTGQAAA</sequence>
<evidence type="ECO:0000256" key="1">
    <source>
        <dbReference type="ARBA" id="ARBA00022630"/>
    </source>
</evidence>
<dbReference type="AlphaFoldDB" id="A0A0F5JVW1"/>
<keyword evidence="4 6" id="KW-0503">Monooxygenase</keyword>
<dbReference type="Gene3D" id="3.20.20.30">
    <property type="entry name" value="Luciferase-like domain"/>
    <property type="match status" value="1"/>
</dbReference>
<evidence type="ECO:0000256" key="3">
    <source>
        <dbReference type="ARBA" id="ARBA00023002"/>
    </source>
</evidence>
<evidence type="ECO:0000259" key="5">
    <source>
        <dbReference type="Pfam" id="PF00296"/>
    </source>
</evidence>
<keyword evidence="7" id="KW-1185">Reference proteome</keyword>
<dbReference type="InterPro" id="IPR011251">
    <property type="entry name" value="Luciferase-like_dom"/>
</dbReference>
<dbReference type="EMBL" id="LAQU01000026">
    <property type="protein sequence ID" value="KKB61998.1"/>
    <property type="molecule type" value="Genomic_DNA"/>
</dbReference>
<dbReference type="STRING" id="28092.WM40_19645"/>
<dbReference type="Proteomes" id="UP000033618">
    <property type="component" value="Unassembled WGS sequence"/>
</dbReference>
<evidence type="ECO:0000313" key="7">
    <source>
        <dbReference type="Proteomes" id="UP000033618"/>
    </source>
</evidence>
<dbReference type="PANTHER" id="PTHR42847:SF9">
    <property type="entry name" value="BLL6451 PROTEIN"/>
    <property type="match status" value="1"/>
</dbReference>
<accession>A0A0F5JVW1</accession>
<dbReference type="InterPro" id="IPR036661">
    <property type="entry name" value="Luciferase-like_sf"/>
</dbReference>
<proteinExistence type="predicted"/>
<dbReference type="OrthoDB" id="9814695at2"/>